<evidence type="ECO:0000256" key="4">
    <source>
        <dbReference type="ARBA" id="ARBA00022679"/>
    </source>
</evidence>
<dbReference type="OrthoDB" id="9813664at2"/>
<dbReference type="HOGENOM" id="CLU_042399_2_1_5"/>
<dbReference type="GO" id="GO:0018104">
    <property type="term" value="P:peptidoglycan-protein cross-linking"/>
    <property type="evidence" value="ECO:0007669"/>
    <property type="project" value="TreeGrafter"/>
</dbReference>
<dbReference type="Gene3D" id="2.40.440.10">
    <property type="entry name" value="L,D-transpeptidase catalytic domain-like"/>
    <property type="match status" value="1"/>
</dbReference>
<evidence type="ECO:0000256" key="5">
    <source>
        <dbReference type="ARBA" id="ARBA00022801"/>
    </source>
</evidence>
<keyword evidence="5" id="KW-0378">Hydrolase</keyword>
<feature type="chain" id="PRO_5004196364" evidence="10">
    <location>
        <begin position="26"/>
        <end position="172"/>
    </location>
</feature>
<organism evidence="12 13">
    <name type="scientific">Nitrobacter hamburgensis (strain DSM 10229 / NCIMB 13809 / X14)</name>
    <dbReference type="NCBI Taxonomy" id="323097"/>
    <lineage>
        <taxon>Bacteria</taxon>
        <taxon>Pseudomonadati</taxon>
        <taxon>Pseudomonadota</taxon>
        <taxon>Alphaproteobacteria</taxon>
        <taxon>Hyphomicrobiales</taxon>
        <taxon>Nitrobacteraceae</taxon>
        <taxon>Nitrobacter</taxon>
    </lineage>
</organism>
<evidence type="ECO:0000256" key="3">
    <source>
        <dbReference type="ARBA" id="ARBA00022676"/>
    </source>
</evidence>
<dbReference type="eggNOG" id="COG1376">
    <property type="taxonomic scope" value="Bacteria"/>
</dbReference>
<evidence type="ECO:0000256" key="2">
    <source>
        <dbReference type="ARBA" id="ARBA00005992"/>
    </source>
</evidence>
<dbReference type="RefSeq" id="WP_011508806.1">
    <property type="nucleotide sequence ID" value="NC_007964.1"/>
</dbReference>
<keyword evidence="10" id="KW-0732">Signal</keyword>
<dbReference type="CDD" id="cd16913">
    <property type="entry name" value="YkuD_like"/>
    <property type="match status" value="1"/>
</dbReference>
<dbReference type="GO" id="GO:0071555">
    <property type="term" value="P:cell wall organization"/>
    <property type="evidence" value="ECO:0007669"/>
    <property type="project" value="UniProtKB-UniRule"/>
</dbReference>
<dbReference type="GO" id="GO:0071972">
    <property type="term" value="F:peptidoglycan L,D-transpeptidase activity"/>
    <property type="evidence" value="ECO:0007669"/>
    <property type="project" value="TreeGrafter"/>
</dbReference>
<dbReference type="STRING" id="323097.Nham_0200"/>
<comment type="pathway">
    <text evidence="1 9">Cell wall biogenesis; peptidoglycan biosynthesis.</text>
</comment>
<evidence type="ECO:0000313" key="13">
    <source>
        <dbReference type="Proteomes" id="UP000001953"/>
    </source>
</evidence>
<sequence>MLTRAAVALAATIGASLLGTASAEARPDEVSYRSDYAPGTILVKTKERRLYLIVDSDRAIRYPVGVGKAGKQWAGTAHIEGKYRDPAWAPPAEVKRDNPRIPDVIAGGSPSNPMGVAAMTLSGGGQYAIHGTNRPQTVGHFVSYGCIRMYNNDIDDLYRRVSIGTPVVVMQR</sequence>
<dbReference type="InterPro" id="IPR038063">
    <property type="entry name" value="Transpep_catalytic_dom"/>
</dbReference>
<dbReference type="InterPro" id="IPR050979">
    <property type="entry name" value="LD-transpeptidase"/>
</dbReference>
<dbReference type="SUPFAM" id="SSF141523">
    <property type="entry name" value="L,D-transpeptidase catalytic domain-like"/>
    <property type="match status" value="1"/>
</dbReference>
<reference evidence="12 13" key="1">
    <citation type="submission" date="2006-03" db="EMBL/GenBank/DDBJ databases">
        <title>Complete sequence of chromosome of Nitrobacter hamburgensis X14.</title>
        <authorList>
            <consortium name="US DOE Joint Genome Institute"/>
            <person name="Copeland A."/>
            <person name="Lucas S."/>
            <person name="Lapidus A."/>
            <person name="Barry K."/>
            <person name="Detter J.C."/>
            <person name="Glavina del Rio T."/>
            <person name="Hammon N."/>
            <person name="Israni S."/>
            <person name="Dalin E."/>
            <person name="Tice H."/>
            <person name="Pitluck S."/>
            <person name="Chain P."/>
            <person name="Malfatti S."/>
            <person name="Shin M."/>
            <person name="Vergez L."/>
            <person name="Schmutz J."/>
            <person name="Larimer F."/>
            <person name="Land M."/>
            <person name="Hauser L."/>
            <person name="Kyrpides N."/>
            <person name="Ivanova N."/>
            <person name="Ward B."/>
            <person name="Arp D."/>
            <person name="Klotz M."/>
            <person name="Stein L."/>
            <person name="O'Mullan G."/>
            <person name="Starkenburg S."/>
            <person name="Sayavedra L."/>
            <person name="Poret-Peterson A.T."/>
            <person name="Gentry M.E."/>
            <person name="Bruce D."/>
            <person name="Richardson P."/>
        </authorList>
    </citation>
    <scope>NUCLEOTIDE SEQUENCE [LARGE SCALE GENOMIC DNA]</scope>
    <source>
        <strain evidence="13">DSM 10229 / NCIMB 13809 / X14</strain>
    </source>
</reference>
<accession>Q1QRP7</accession>
<evidence type="ECO:0000256" key="8">
    <source>
        <dbReference type="ARBA" id="ARBA00023316"/>
    </source>
</evidence>
<keyword evidence="3" id="KW-0328">Glycosyltransferase</keyword>
<evidence type="ECO:0000256" key="7">
    <source>
        <dbReference type="ARBA" id="ARBA00022984"/>
    </source>
</evidence>
<dbReference type="GO" id="GO:0008360">
    <property type="term" value="P:regulation of cell shape"/>
    <property type="evidence" value="ECO:0007669"/>
    <property type="project" value="UniProtKB-UniRule"/>
</dbReference>
<evidence type="ECO:0000313" key="12">
    <source>
        <dbReference type="EMBL" id="ABE61100.1"/>
    </source>
</evidence>
<dbReference type="GO" id="GO:0016757">
    <property type="term" value="F:glycosyltransferase activity"/>
    <property type="evidence" value="ECO:0007669"/>
    <property type="project" value="UniProtKB-KW"/>
</dbReference>
<dbReference type="InterPro" id="IPR005490">
    <property type="entry name" value="LD_TPept_cat_dom"/>
</dbReference>
<proteinExistence type="inferred from homology"/>
<dbReference type="PANTHER" id="PTHR30582">
    <property type="entry name" value="L,D-TRANSPEPTIDASE"/>
    <property type="match status" value="1"/>
</dbReference>
<feature type="active site" description="Proton donor/acceptor" evidence="9">
    <location>
        <position position="130"/>
    </location>
</feature>
<feature type="active site" description="Nucleophile" evidence="9">
    <location>
        <position position="146"/>
    </location>
</feature>
<evidence type="ECO:0000256" key="6">
    <source>
        <dbReference type="ARBA" id="ARBA00022960"/>
    </source>
</evidence>
<keyword evidence="6 9" id="KW-0133">Cell shape</keyword>
<dbReference type="FunFam" id="2.40.440.10:FF:000002">
    <property type="entry name" value="L,D-transpeptidase ErfK/SrfK"/>
    <property type="match status" value="1"/>
</dbReference>
<keyword evidence="8 9" id="KW-0961">Cell wall biogenesis/degradation</keyword>
<dbReference type="GO" id="GO:0005576">
    <property type="term" value="C:extracellular region"/>
    <property type="evidence" value="ECO:0007669"/>
    <property type="project" value="TreeGrafter"/>
</dbReference>
<dbReference type="MEROPS" id="C82.003"/>
<keyword evidence="13" id="KW-1185">Reference proteome</keyword>
<evidence type="ECO:0000256" key="9">
    <source>
        <dbReference type="PROSITE-ProRule" id="PRU01373"/>
    </source>
</evidence>
<keyword evidence="7 9" id="KW-0573">Peptidoglycan synthesis</keyword>
<dbReference type="EMBL" id="CP000319">
    <property type="protein sequence ID" value="ABE61100.1"/>
    <property type="molecule type" value="Genomic_DNA"/>
</dbReference>
<dbReference type="Pfam" id="PF03734">
    <property type="entry name" value="YkuD"/>
    <property type="match status" value="1"/>
</dbReference>
<evidence type="ECO:0000256" key="1">
    <source>
        <dbReference type="ARBA" id="ARBA00004752"/>
    </source>
</evidence>
<dbReference type="AlphaFoldDB" id="Q1QRP7"/>
<dbReference type="PANTHER" id="PTHR30582:SF24">
    <property type="entry name" value="L,D-TRANSPEPTIDASE ERFK_SRFK-RELATED"/>
    <property type="match status" value="1"/>
</dbReference>
<name>Q1QRP7_NITHX</name>
<gene>
    <name evidence="12" type="ordered locus">Nham_0200</name>
</gene>
<feature type="domain" description="L,D-TPase catalytic" evidence="11">
    <location>
        <begin position="39"/>
        <end position="170"/>
    </location>
</feature>
<dbReference type="KEGG" id="nha:Nham_0200"/>
<comment type="similarity">
    <text evidence="2">Belongs to the YkuD family.</text>
</comment>
<dbReference type="UniPathway" id="UPA00219"/>
<dbReference type="PROSITE" id="PS52029">
    <property type="entry name" value="LD_TPASE"/>
    <property type="match status" value="1"/>
</dbReference>
<protein>
    <submittedName>
        <fullName evidence="12">ErfK/YbiS/YcfS/YnhG</fullName>
    </submittedName>
</protein>
<feature type="signal peptide" evidence="10">
    <location>
        <begin position="1"/>
        <end position="25"/>
    </location>
</feature>
<keyword evidence="4" id="KW-0808">Transferase</keyword>
<dbReference type="Proteomes" id="UP000001953">
    <property type="component" value="Chromosome"/>
</dbReference>
<evidence type="ECO:0000259" key="11">
    <source>
        <dbReference type="PROSITE" id="PS52029"/>
    </source>
</evidence>
<evidence type="ECO:0000256" key="10">
    <source>
        <dbReference type="SAM" id="SignalP"/>
    </source>
</evidence>